<evidence type="ECO:0000256" key="3">
    <source>
        <dbReference type="ARBA" id="ARBA00022833"/>
    </source>
</evidence>
<sequence length="256" mass="28233">MSQNKTKFGCCERQTTSSNILNCVSCRFKFHLNCVNINKGLKDLSEELKSKWICPGCHSKQPKSDNTNTPIRPAVNHQSPESFSNINCRRGGQLVQNNTSEISIESVRQIIREELQTISDNFKTSKIARLKDKGHVVRGRVTVEGDGEGAAHARRPSSVCPSPNELKADTCSALRACVSGALVLYINRLLWRVSSGARGLGPLVSGARLPLVKCRVKTDGRRTIKDTPLRPYVTGVPQSAHYPGQCFVNNSETVMR</sequence>
<dbReference type="InterPro" id="IPR011011">
    <property type="entry name" value="Znf_FYVE_PHD"/>
</dbReference>
<evidence type="ECO:0000256" key="2">
    <source>
        <dbReference type="ARBA" id="ARBA00022771"/>
    </source>
</evidence>
<accession>A0A5E4PUL1</accession>
<feature type="domain" description="PHD-type" evidence="4">
    <location>
        <begin position="10"/>
        <end position="57"/>
    </location>
</feature>
<keyword evidence="6" id="KW-1185">Reference proteome</keyword>
<evidence type="ECO:0000259" key="4">
    <source>
        <dbReference type="Pfam" id="PF00628"/>
    </source>
</evidence>
<dbReference type="AlphaFoldDB" id="A0A5E4PUL1"/>
<protein>
    <recommendedName>
        <fullName evidence="4">PHD-type domain-containing protein</fullName>
    </recommendedName>
</protein>
<evidence type="ECO:0000256" key="1">
    <source>
        <dbReference type="ARBA" id="ARBA00022723"/>
    </source>
</evidence>
<keyword evidence="2" id="KW-0863">Zinc-finger</keyword>
<dbReference type="Proteomes" id="UP000324832">
    <property type="component" value="Unassembled WGS sequence"/>
</dbReference>
<reference evidence="5 6" key="1">
    <citation type="submission" date="2017-07" db="EMBL/GenBank/DDBJ databases">
        <authorList>
            <person name="Talla V."/>
            <person name="Backstrom N."/>
        </authorList>
    </citation>
    <scope>NUCLEOTIDE SEQUENCE [LARGE SCALE GENOMIC DNA]</scope>
</reference>
<dbReference type="InterPro" id="IPR019787">
    <property type="entry name" value="Znf_PHD-finger"/>
</dbReference>
<organism evidence="5 6">
    <name type="scientific">Leptidea sinapis</name>
    <dbReference type="NCBI Taxonomy" id="189913"/>
    <lineage>
        <taxon>Eukaryota</taxon>
        <taxon>Metazoa</taxon>
        <taxon>Ecdysozoa</taxon>
        <taxon>Arthropoda</taxon>
        <taxon>Hexapoda</taxon>
        <taxon>Insecta</taxon>
        <taxon>Pterygota</taxon>
        <taxon>Neoptera</taxon>
        <taxon>Endopterygota</taxon>
        <taxon>Lepidoptera</taxon>
        <taxon>Glossata</taxon>
        <taxon>Ditrysia</taxon>
        <taxon>Papilionoidea</taxon>
        <taxon>Pieridae</taxon>
        <taxon>Dismorphiinae</taxon>
        <taxon>Leptidea</taxon>
    </lineage>
</organism>
<name>A0A5E4PUL1_9NEOP</name>
<evidence type="ECO:0000313" key="6">
    <source>
        <dbReference type="Proteomes" id="UP000324832"/>
    </source>
</evidence>
<keyword evidence="1" id="KW-0479">Metal-binding</keyword>
<keyword evidence="3" id="KW-0862">Zinc</keyword>
<gene>
    <name evidence="5" type="ORF">LSINAPIS_LOCUS2329</name>
</gene>
<dbReference type="SUPFAM" id="SSF57903">
    <property type="entry name" value="FYVE/PHD zinc finger"/>
    <property type="match status" value="1"/>
</dbReference>
<dbReference type="Pfam" id="PF00628">
    <property type="entry name" value="PHD"/>
    <property type="match status" value="1"/>
</dbReference>
<dbReference type="GO" id="GO:0008270">
    <property type="term" value="F:zinc ion binding"/>
    <property type="evidence" value="ECO:0007669"/>
    <property type="project" value="UniProtKB-KW"/>
</dbReference>
<proteinExistence type="predicted"/>
<dbReference type="Gene3D" id="3.30.40.10">
    <property type="entry name" value="Zinc/RING finger domain, C3HC4 (zinc finger)"/>
    <property type="match status" value="1"/>
</dbReference>
<dbReference type="InterPro" id="IPR013083">
    <property type="entry name" value="Znf_RING/FYVE/PHD"/>
</dbReference>
<evidence type="ECO:0000313" key="5">
    <source>
        <dbReference type="EMBL" id="VVC89121.1"/>
    </source>
</evidence>
<dbReference type="EMBL" id="FZQP02000460">
    <property type="protein sequence ID" value="VVC89121.1"/>
    <property type="molecule type" value="Genomic_DNA"/>
</dbReference>